<protein>
    <recommendedName>
        <fullName evidence="2">CAAX prenyl protease 2/Lysostaphin resistance protein A-like domain-containing protein</fullName>
    </recommendedName>
</protein>
<dbReference type="OrthoDB" id="113141at2"/>
<dbReference type="GO" id="GO:0080120">
    <property type="term" value="P:CAAX-box protein maturation"/>
    <property type="evidence" value="ECO:0007669"/>
    <property type="project" value="UniProtKB-ARBA"/>
</dbReference>
<sequence length="329" mass="36250">MTEPQPNDPGVTHEGFRPEDHFVIRSQSDEASSASALHSDTFANTTFTRSLSDVPQDLLTHQPRQPNLGYSAALLGIGVLALFAVSVFMGIIGFITHTKLLANSASIPLTSILIEAVTFLITYGIAYIAFPRFWQRPFGQVIHWNRTVAKDRLWQLIGVGIGLSVVAQALESLLTLPKEMPVDAFFKQPSTLWIIAIFGTFVAPVCEEVFFRGFLLRGFAIFFDWIALPKTYEAREWWQSTSGLSQRSMILSGVLSSGLFAAMHAAQLGWAWNAVGVLWVVGGGLTYIRIRYNSVAASSVVHAAYNGLLFAIMFVITGGFRHLDKLANH</sequence>
<feature type="transmembrane region" description="Helical" evidence="1">
    <location>
        <begin position="185"/>
        <end position="203"/>
    </location>
</feature>
<keyword evidence="4" id="KW-1185">Reference proteome</keyword>
<gene>
    <name evidence="3" type="ORF">SAMN05444167_1841</name>
</gene>
<feature type="transmembrane region" description="Helical" evidence="1">
    <location>
        <begin position="270"/>
        <end position="288"/>
    </location>
</feature>
<keyword evidence="1" id="KW-0812">Transmembrane</keyword>
<keyword evidence="1" id="KW-1133">Transmembrane helix</keyword>
<evidence type="ECO:0000313" key="4">
    <source>
        <dbReference type="Proteomes" id="UP000182427"/>
    </source>
</evidence>
<dbReference type="RefSeq" id="WP_083344867.1">
    <property type="nucleotide sequence ID" value="NZ_LT629690.1"/>
</dbReference>
<reference evidence="4" key="1">
    <citation type="submission" date="2016-10" db="EMBL/GenBank/DDBJ databases">
        <authorList>
            <person name="Varghese N."/>
            <person name="Submissions S."/>
        </authorList>
    </citation>
    <scope>NUCLEOTIDE SEQUENCE [LARGE SCALE GENOMIC DNA]</scope>
    <source>
        <strain evidence="4">GAS232</strain>
    </source>
</reference>
<evidence type="ECO:0000256" key="1">
    <source>
        <dbReference type="SAM" id="Phobius"/>
    </source>
</evidence>
<feature type="transmembrane region" description="Helical" evidence="1">
    <location>
        <begin position="300"/>
        <end position="320"/>
    </location>
</feature>
<feature type="transmembrane region" description="Helical" evidence="1">
    <location>
        <begin position="68"/>
        <end position="95"/>
    </location>
</feature>
<feature type="transmembrane region" description="Helical" evidence="1">
    <location>
        <begin position="153"/>
        <end position="173"/>
    </location>
</feature>
<feature type="domain" description="CAAX prenyl protease 2/Lysostaphin resistance protein A-like" evidence="2">
    <location>
        <begin position="190"/>
        <end position="307"/>
    </location>
</feature>
<evidence type="ECO:0000259" key="2">
    <source>
        <dbReference type="Pfam" id="PF02517"/>
    </source>
</evidence>
<dbReference type="Proteomes" id="UP000182427">
    <property type="component" value="Chromosome I"/>
</dbReference>
<accession>A0A1G7JKJ3</accession>
<dbReference type="AlphaFoldDB" id="A0A1G7JKJ3"/>
<dbReference type="InterPro" id="IPR003675">
    <property type="entry name" value="Rce1/LyrA-like_dom"/>
</dbReference>
<dbReference type="GO" id="GO:0004175">
    <property type="term" value="F:endopeptidase activity"/>
    <property type="evidence" value="ECO:0007669"/>
    <property type="project" value="UniProtKB-ARBA"/>
</dbReference>
<name>A0A1G7JKJ3_9BACT</name>
<proteinExistence type="predicted"/>
<dbReference type="EMBL" id="LT629690">
    <property type="protein sequence ID" value="SDF24989.1"/>
    <property type="molecule type" value="Genomic_DNA"/>
</dbReference>
<evidence type="ECO:0000313" key="3">
    <source>
        <dbReference type="EMBL" id="SDF24989.1"/>
    </source>
</evidence>
<feature type="transmembrane region" description="Helical" evidence="1">
    <location>
        <begin position="107"/>
        <end position="130"/>
    </location>
</feature>
<dbReference type="Pfam" id="PF02517">
    <property type="entry name" value="Rce1-like"/>
    <property type="match status" value="1"/>
</dbReference>
<keyword evidence="1" id="KW-0472">Membrane</keyword>
<organism evidence="3 4">
    <name type="scientific">Terriglobus roseus</name>
    <dbReference type="NCBI Taxonomy" id="392734"/>
    <lineage>
        <taxon>Bacteria</taxon>
        <taxon>Pseudomonadati</taxon>
        <taxon>Acidobacteriota</taxon>
        <taxon>Terriglobia</taxon>
        <taxon>Terriglobales</taxon>
        <taxon>Acidobacteriaceae</taxon>
        <taxon>Terriglobus</taxon>
    </lineage>
</organism>